<evidence type="ECO:0000259" key="7">
    <source>
        <dbReference type="Pfam" id="PF14322"/>
    </source>
</evidence>
<evidence type="ECO:0000313" key="8">
    <source>
        <dbReference type="EMBL" id="KRT13139.1"/>
    </source>
</evidence>
<accession>A0A0T5VH23</accession>
<feature type="domain" description="SusD-like N-terminal" evidence="7">
    <location>
        <begin position="22"/>
        <end position="223"/>
    </location>
</feature>
<evidence type="ECO:0000256" key="2">
    <source>
        <dbReference type="ARBA" id="ARBA00006275"/>
    </source>
</evidence>
<dbReference type="InterPro" id="IPR033985">
    <property type="entry name" value="SusD-like_N"/>
</dbReference>
<comment type="subcellular location">
    <subcellularLocation>
        <location evidence="1">Cell outer membrane</location>
    </subcellularLocation>
</comment>
<comment type="similarity">
    <text evidence="2">Belongs to the SusD family.</text>
</comment>
<dbReference type="GO" id="GO:0009279">
    <property type="term" value="C:cell outer membrane"/>
    <property type="evidence" value="ECO:0007669"/>
    <property type="project" value="UniProtKB-SubCell"/>
</dbReference>
<dbReference type="SUPFAM" id="SSF48452">
    <property type="entry name" value="TPR-like"/>
    <property type="match status" value="1"/>
</dbReference>
<feature type="domain" description="RagB/SusD" evidence="6">
    <location>
        <begin position="335"/>
        <end position="482"/>
    </location>
</feature>
<dbReference type="RefSeq" id="WP_057935188.1">
    <property type="nucleotide sequence ID" value="NZ_LMZQ01000059.1"/>
</dbReference>
<dbReference type="Pfam" id="PF14322">
    <property type="entry name" value="SusD-like_3"/>
    <property type="match status" value="1"/>
</dbReference>
<sequence>MKIINYILFIAVLSFSLSCKKYVEIEDPKDQLATGTVFTTDATATAAMVGIYSDMNASNYQFANVLTSFTCAMAADEFVYASVLANFDEFKNNALTSGNGYVGLMWSSPYNFIYRSNAVIEGVSASGTLSPAVKNQLLGEAKFMRAFCHFYLVNFFGDVPLILNTDVIANSSKPKTPKAEVYAAIIQDLKDAKSLLVSAYPGNGERTRPNKTAATLLLSRVYLYTGDNALAEAESTEVIAATTQYSLLKNADPNNAAHMTKAFLKNSLEAVWQLQVVNTLGGRNTWEGNTLIPTGAPLYRLTKGSDGLESGFEAGDKRFSNWVGNYTTTTAPIVTHYYPFKYKVRLGPTGAAVTEYSMILRFAEAYLIRAEARVGLNRLSDAKDDLNVIRDRAGLAPLAVAATPAIAMAQVEQERRAELFSEWGHRWFDLKRWKSLSGDPSKSRADDILPKSKSSWKSTAVLFPIPIEAMRTNPNMVQNPGYN</sequence>
<dbReference type="Pfam" id="PF07980">
    <property type="entry name" value="SusD_RagB"/>
    <property type="match status" value="1"/>
</dbReference>
<keyword evidence="5" id="KW-0998">Cell outer membrane</keyword>
<evidence type="ECO:0000256" key="4">
    <source>
        <dbReference type="ARBA" id="ARBA00023136"/>
    </source>
</evidence>
<dbReference type="EMBL" id="LMZQ01000059">
    <property type="protein sequence ID" value="KRT13139.1"/>
    <property type="molecule type" value="Genomic_DNA"/>
</dbReference>
<dbReference type="OrthoDB" id="621570at2"/>
<organism evidence="8 9">
    <name type="scientific">Pedobacter ginsenosidimutans</name>
    <dbReference type="NCBI Taxonomy" id="687842"/>
    <lineage>
        <taxon>Bacteria</taxon>
        <taxon>Pseudomonadati</taxon>
        <taxon>Bacteroidota</taxon>
        <taxon>Sphingobacteriia</taxon>
        <taxon>Sphingobacteriales</taxon>
        <taxon>Sphingobacteriaceae</taxon>
        <taxon>Pedobacter</taxon>
    </lineage>
</organism>
<evidence type="ECO:0000256" key="3">
    <source>
        <dbReference type="ARBA" id="ARBA00022729"/>
    </source>
</evidence>
<evidence type="ECO:0008006" key="10">
    <source>
        <dbReference type="Google" id="ProtNLM"/>
    </source>
</evidence>
<dbReference type="CDD" id="cd08977">
    <property type="entry name" value="SusD"/>
    <property type="match status" value="1"/>
</dbReference>
<protein>
    <recommendedName>
        <fullName evidence="10">Carbohydrate-binding protein SusD</fullName>
    </recommendedName>
</protein>
<keyword evidence="9" id="KW-1185">Reference proteome</keyword>
<evidence type="ECO:0000256" key="1">
    <source>
        <dbReference type="ARBA" id="ARBA00004442"/>
    </source>
</evidence>
<keyword evidence="3" id="KW-0732">Signal</keyword>
<evidence type="ECO:0000313" key="9">
    <source>
        <dbReference type="Proteomes" id="UP000051950"/>
    </source>
</evidence>
<evidence type="ECO:0000256" key="5">
    <source>
        <dbReference type="ARBA" id="ARBA00023237"/>
    </source>
</evidence>
<dbReference type="InterPro" id="IPR012944">
    <property type="entry name" value="SusD_RagB_dom"/>
</dbReference>
<dbReference type="AlphaFoldDB" id="A0A0T5VH23"/>
<comment type="caution">
    <text evidence="8">The sequence shown here is derived from an EMBL/GenBank/DDBJ whole genome shotgun (WGS) entry which is preliminary data.</text>
</comment>
<name>A0A0T5VH23_9SPHI</name>
<reference evidence="8 9" key="1">
    <citation type="submission" date="2015-11" db="EMBL/GenBank/DDBJ databases">
        <title>Sequence of Pedobacter ginsenosidimutans.</title>
        <authorList>
            <person name="Carson E."/>
            <person name="Keyser V."/>
            <person name="Newman J."/>
            <person name="Miller J."/>
        </authorList>
    </citation>
    <scope>NUCLEOTIDE SEQUENCE [LARGE SCALE GENOMIC DNA]</scope>
    <source>
        <strain evidence="8 9">KACC 14530</strain>
    </source>
</reference>
<dbReference type="InterPro" id="IPR011990">
    <property type="entry name" value="TPR-like_helical_dom_sf"/>
</dbReference>
<evidence type="ECO:0000259" key="6">
    <source>
        <dbReference type="Pfam" id="PF07980"/>
    </source>
</evidence>
<gene>
    <name evidence="8" type="ORF">ASU31_26200</name>
</gene>
<dbReference type="PROSITE" id="PS51257">
    <property type="entry name" value="PROKAR_LIPOPROTEIN"/>
    <property type="match status" value="1"/>
</dbReference>
<proteinExistence type="inferred from homology"/>
<dbReference type="STRING" id="687842.ASU31_26200"/>
<dbReference type="Gene3D" id="1.25.40.390">
    <property type="match status" value="1"/>
</dbReference>
<keyword evidence="4" id="KW-0472">Membrane</keyword>
<dbReference type="Proteomes" id="UP000051950">
    <property type="component" value="Unassembled WGS sequence"/>
</dbReference>